<protein>
    <submittedName>
        <fullName evidence="1">33042_t:CDS:1</fullName>
    </submittedName>
</protein>
<dbReference type="Proteomes" id="UP000789920">
    <property type="component" value="Unassembled WGS sequence"/>
</dbReference>
<organism evidence="1 2">
    <name type="scientific">Racocetra persica</name>
    <dbReference type="NCBI Taxonomy" id="160502"/>
    <lineage>
        <taxon>Eukaryota</taxon>
        <taxon>Fungi</taxon>
        <taxon>Fungi incertae sedis</taxon>
        <taxon>Mucoromycota</taxon>
        <taxon>Glomeromycotina</taxon>
        <taxon>Glomeromycetes</taxon>
        <taxon>Diversisporales</taxon>
        <taxon>Gigasporaceae</taxon>
        <taxon>Racocetra</taxon>
    </lineage>
</organism>
<evidence type="ECO:0000313" key="1">
    <source>
        <dbReference type="EMBL" id="CAG8483952.1"/>
    </source>
</evidence>
<proteinExistence type="predicted"/>
<accession>A0ACA9KP28</accession>
<evidence type="ECO:0000313" key="2">
    <source>
        <dbReference type="Proteomes" id="UP000789920"/>
    </source>
</evidence>
<keyword evidence="2" id="KW-1185">Reference proteome</keyword>
<comment type="caution">
    <text evidence="1">The sequence shown here is derived from an EMBL/GenBank/DDBJ whole genome shotgun (WGS) entry which is preliminary data.</text>
</comment>
<gene>
    <name evidence="1" type="ORF">RPERSI_LOCUS1102</name>
</gene>
<sequence>EIVLQIMQIFVAKQQQNKEQLKTSRPSSIIEVEPVSHLSTTIEVKPMLKITVNATAQKKIANEIKFEGTEKELAEELKKQEKQKKNTEKNESFVASECFIL</sequence>
<dbReference type="EMBL" id="CAJVQC010000923">
    <property type="protein sequence ID" value="CAG8483952.1"/>
    <property type="molecule type" value="Genomic_DNA"/>
</dbReference>
<reference evidence="1" key="1">
    <citation type="submission" date="2021-06" db="EMBL/GenBank/DDBJ databases">
        <authorList>
            <person name="Kallberg Y."/>
            <person name="Tangrot J."/>
            <person name="Rosling A."/>
        </authorList>
    </citation>
    <scope>NUCLEOTIDE SEQUENCE</scope>
    <source>
        <strain evidence="1">MA461A</strain>
    </source>
</reference>
<feature type="non-terminal residue" evidence="1">
    <location>
        <position position="1"/>
    </location>
</feature>
<name>A0ACA9KP28_9GLOM</name>